<keyword evidence="1 4" id="KW-0808">Transferase</keyword>
<dbReference type="AlphaFoldDB" id="A0A7H0LKT4"/>
<evidence type="ECO:0000256" key="2">
    <source>
        <dbReference type="ARBA" id="ARBA00023315"/>
    </source>
</evidence>
<keyword evidence="5" id="KW-1185">Reference proteome</keyword>
<accession>A0A7H0LKT4</accession>
<gene>
    <name evidence="4" type="ORF">H3Z74_03330</name>
</gene>
<dbReference type="SUPFAM" id="SSF55729">
    <property type="entry name" value="Acyl-CoA N-acyltransferases (Nat)"/>
    <property type="match status" value="1"/>
</dbReference>
<dbReference type="InterPro" id="IPR050832">
    <property type="entry name" value="Bact_Acetyltransf"/>
</dbReference>
<sequence length="150" mass="16426">MTGRKETDESVIDIDVAQAGDGPAVIALWDACGLIRPWNDARADFALALDTPTSTILIARDKQAIVASVMTGFDGHRGWVYYLAVAPDRRRGGHGRAMMAAAEQWLRGRGVPKLQLMVRDDNEAVLGFYAALGLERQNVVTLGRFLKDDQ</sequence>
<feature type="domain" description="N-acetyltransferase" evidence="3">
    <location>
        <begin position="12"/>
        <end position="150"/>
    </location>
</feature>
<dbReference type="KEGG" id="spap:H3Z74_03330"/>
<evidence type="ECO:0000259" key="3">
    <source>
        <dbReference type="PROSITE" id="PS51186"/>
    </source>
</evidence>
<dbReference type="InterPro" id="IPR016181">
    <property type="entry name" value="Acyl_CoA_acyltransferase"/>
</dbReference>
<dbReference type="EMBL" id="CP061038">
    <property type="protein sequence ID" value="QNQ10287.1"/>
    <property type="molecule type" value="Genomic_DNA"/>
</dbReference>
<dbReference type="NCBIfam" id="NF002959">
    <property type="entry name" value="PRK03624.1"/>
    <property type="match status" value="1"/>
</dbReference>
<evidence type="ECO:0000313" key="5">
    <source>
        <dbReference type="Proteomes" id="UP000516148"/>
    </source>
</evidence>
<evidence type="ECO:0000256" key="1">
    <source>
        <dbReference type="ARBA" id="ARBA00022679"/>
    </source>
</evidence>
<evidence type="ECO:0000313" key="4">
    <source>
        <dbReference type="EMBL" id="QNQ10287.1"/>
    </source>
</evidence>
<proteinExistence type="predicted"/>
<name>A0A7H0LKT4_9SPHN</name>
<reference evidence="4 5" key="1">
    <citation type="submission" date="2020-09" db="EMBL/GenBank/DDBJ databases">
        <title>Sphingomonas sp., a new species isolated from pork steak.</title>
        <authorList>
            <person name="Heidler von Heilborn D."/>
        </authorList>
    </citation>
    <scope>NUCLEOTIDE SEQUENCE [LARGE SCALE GENOMIC DNA]</scope>
    <source>
        <strain evidence="5">S8-3T</strain>
    </source>
</reference>
<dbReference type="GO" id="GO:0016747">
    <property type="term" value="F:acyltransferase activity, transferring groups other than amino-acyl groups"/>
    <property type="evidence" value="ECO:0007669"/>
    <property type="project" value="InterPro"/>
</dbReference>
<protein>
    <submittedName>
        <fullName evidence="4">GNAT family acetyltransferase</fullName>
        <ecNumber evidence="4">2.3.1.-</ecNumber>
    </submittedName>
</protein>
<dbReference type="PANTHER" id="PTHR43877:SF1">
    <property type="entry name" value="ACETYLTRANSFERASE"/>
    <property type="match status" value="1"/>
</dbReference>
<dbReference type="Pfam" id="PF00583">
    <property type="entry name" value="Acetyltransf_1"/>
    <property type="match status" value="1"/>
</dbReference>
<dbReference type="PROSITE" id="PS51186">
    <property type="entry name" value="GNAT"/>
    <property type="match status" value="1"/>
</dbReference>
<dbReference type="PANTHER" id="PTHR43877">
    <property type="entry name" value="AMINOALKYLPHOSPHONATE N-ACETYLTRANSFERASE-RELATED-RELATED"/>
    <property type="match status" value="1"/>
</dbReference>
<organism evidence="4 5">
    <name type="scientific">Sphingomonas alpina</name>
    <dbReference type="NCBI Taxonomy" id="653931"/>
    <lineage>
        <taxon>Bacteria</taxon>
        <taxon>Pseudomonadati</taxon>
        <taxon>Pseudomonadota</taxon>
        <taxon>Alphaproteobacteria</taxon>
        <taxon>Sphingomonadales</taxon>
        <taxon>Sphingomonadaceae</taxon>
        <taxon>Sphingomonas</taxon>
    </lineage>
</organism>
<dbReference type="Gene3D" id="3.40.630.30">
    <property type="match status" value="1"/>
</dbReference>
<dbReference type="EC" id="2.3.1.-" evidence="4"/>
<dbReference type="InterPro" id="IPR000182">
    <property type="entry name" value="GNAT_dom"/>
</dbReference>
<dbReference type="CDD" id="cd04301">
    <property type="entry name" value="NAT_SF"/>
    <property type="match status" value="1"/>
</dbReference>
<keyword evidence="2 4" id="KW-0012">Acyltransferase</keyword>
<dbReference type="Proteomes" id="UP000516148">
    <property type="component" value="Chromosome"/>
</dbReference>